<dbReference type="Gene3D" id="2.30.130.40">
    <property type="entry name" value="LON domain-like"/>
    <property type="match status" value="1"/>
</dbReference>
<feature type="active site" evidence="11 13">
    <location>
        <position position="684"/>
    </location>
</feature>
<dbReference type="GO" id="GO:0005524">
    <property type="term" value="F:ATP binding"/>
    <property type="evidence" value="ECO:0007669"/>
    <property type="project" value="UniProtKB-UniRule"/>
</dbReference>
<dbReference type="Gene3D" id="1.20.5.5270">
    <property type="match status" value="1"/>
</dbReference>
<dbReference type="PIRSF" id="PIRSF001174">
    <property type="entry name" value="Lon_proteas"/>
    <property type="match status" value="1"/>
</dbReference>
<evidence type="ECO:0000256" key="10">
    <source>
        <dbReference type="ARBA" id="ARBA00050665"/>
    </source>
</evidence>
<dbReference type="Gene3D" id="1.20.58.1480">
    <property type="match status" value="1"/>
</dbReference>
<dbReference type="Pfam" id="PF00004">
    <property type="entry name" value="AAA"/>
    <property type="match status" value="1"/>
</dbReference>
<comment type="catalytic activity">
    <reaction evidence="10 11 12">
        <text>Hydrolysis of proteins in presence of ATP.</text>
        <dbReference type="EC" id="3.4.21.53"/>
    </reaction>
</comment>
<dbReference type="CDD" id="cd19500">
    <property type="entry name" value="RecA-like_Lon"/>
    <property type="match status" value="1"/>
</dbReference>
<dbReference type="HAMAP" id="MF_01973">
    <property type="entry name" value="lon_bact"/>
    <property type="match status" value="1"/>
</dbReference>
<feature type="domain" description="Lon proteolytic" evidence="17">
    <location>
        <begin position="598"/>
        <end position="778"/>
    </location>
</feature>
<dbReference type="InterPro" id="IPR008268">
    <property type="entry name" value="Peptidase_S16_AS"/>
</dbReference>
<gene>
    <name evidence="11 19" type="primary">lon</name>
    <name evidence="19" type="ORF">MMAB1_0049</name>
</gene>
<evidence type="ECO:0000256" key="7">
    <source>
        <dbReference type="ARBA" id="ARBA00022825"/>
    </source>
</evidence>
<dbReference type="InterPro" id="IPR015947">
    <property type="entry name" value="PUA-like_sf"/>
</dbReference>
<feature type="domain" description="Lon N-terminal" evidence="18">
    <location>
        <begin position="16"/>
        <end position="210"/>
    </location>
</feature>
<dbReference type="GO" id="GO:0005737">
    <property type="term" value="C:cytoplasm"/>
    <property type="evidence" value="ECO:0007669"/>
    <property type="project" value="UniProtKB-SubCell"/>
</dbReference>
<evidence type="ECO:0000259" key="18">
    <source>
        <dbReference type="PROSITE" id="PS51787"/>
    </source>
</evidence>
<dbReference type="InterPro" id="IPR003111">
    <property type="entry name" value="Lon_prtase_N"/>
</dbReference>
<dbReference type="SMART" id="SM00382">
    <property type="entry name" value="AAA"/>
    <property type="match status" value="1"/>
</dbReference>
<dbReference type="PRINTS" id="PR00830">
    <property type="entry name" value="ENDOLAPTASE"/>
</dbReference>
<dbReference type="PROSITE" id="PS01046">
    <property type="entry name" value="LON_SER"/>
    <property type="match status" value="1"/>
</dbReference>
<dbReference type="GO" id="GO:0043565">
    <property type="term" value="F:sequence-specific DNA binding"/>
    <property type="evidence" value="ECO:0007669"/>
    <property type="project" value="UniProtKB-UniRule"/>
</dbReference>
<dbReference type="Pfam" id="PF22667">
    <property type="entry name" value="Lon_lid"/>
    <property type="match status" value="1"/>
</dbReference>
<comment type="subcellular location">
    <subcellularLocation>
        <location evidence="2 11 12">Cytoplasm</location>
    </subcellularLocation>
    <subcellularLocation>
        <location evidence="1">Endomembrane system</location>
        <topology evidence="1">Multi-pass membrane protein</topology>
    </subcellularLocation>
</comment>
<dbReference type="SUPFAM" id="SSF54211">
    <property type="entry name" value="Ribosomal protein S5 domain 2-like"/>
    <property type="match status" value="1"/>
</dbReference>
<dbReference type="Gene3D" id="1.10.8.60">
    <property type="match status" value="1"/>
</dbReference>
<evidence type="ECO:0000256" key="9">
    <source>
        <dbReference type="ARBA" id="ARBA00023016"/>
    </source>
</evidence>
<evidence type="ECO:0000256" key="13">
    <source>
        <dbReference type="PIRSR" id="PIRSR001174-1"/>
    </source>
</evidence>
<name>A0A0X3BGJ2_9EURY</name>
<reference evidence="19 20" key="1">
    <citation type="submission" date="2016-01" db="EMBL/GenBank/DDBJ databases">
        <authorList>
            <person name="Manzoor S."/>
        </authorList>
    </citation>
    <scope>NUCLEOTIDE SEQUENCE [LARGE SCALE GENOMIC DNA]</scope>
    <source>
        <strain evidence="19">Methanoculleus sp MAB1</strain>
    </source>
</reference>
<dbReference type="NCBIfam" id="TIGR00763">
    <property type="entry name" value="lon"/>
    <property type="match status" value="1"/>
</dbReference>
<evidence type="ECO:0000256" key="5">
    <source>
        <dbReference type="ARBA" id="ARBA00022741"/>
    </source>
</evidence>
<dbReference type="InterPro" id="IPR027065">
    <property type="entry name" value="Lon_Prtase"/>
</dbReference>
<dbReference type="InterPro" id="IPR003593">
    <property type="entry name" value="AAA+_ATPase"/>
</dbReference>
<keyword evidence="3 11" id="KW-0963">Cytoplasm</keyword>
<dbReference type="PROSITE" id="PS51787">
    <property type="entry name" value="LON_N"/>
    <property type="match status" value="1"/>
</dbReference>
<evidence type="ECO:0000256" key="6">
    <source>
        <dbReference type="ARBA" id="ARBA00022801"/>
    </source>
</evidence>
<dbReference type="InterPro" id="IPR020568">
    <property type="entry name" value="Ribosomal_Su5_D2-typ_SF"/>
</dbReference>
<feature type="binding site" evidence="11 14">
    <location>
        <begin position="361"/>
        <end position="368"/>
    </location>
    <ligand>
        <name>ATP</name>
        <dbReference type="ChEBI" id="CHEBI:30616"/>
    </ligand>
</feature>
<dbReference type="KEGG" id="mema:MMAB1_0049"/>
<dbReference type="InterPro" id="IPR003959">
    <property type="entry name" value="ATPase_AAA_core"/>
</dbReference>
<dbReference type="Gene3D" id="3.40.50.300">
    <property type="entry name" value="P-loop containing nucleotide triphosphate hydrolases"/>
    <property type="match status" value="1"/>
</dbReference>
<dbReference type="GO" id="GO:0034605">
    <property type="term" value="P:cellular response to heat"/>
    <property type="evidence" value="ECO:0007669"/>
    <property type="project" value="UniProtKB-UniRule"/>
</dbReference>
<proteinExistence type="evidence at transcript level"/>
<dbReference type="GO" id="GO:0016887">
    <property type="term" value="F:ATP hydrolysis activity"/>
    <property type="evidence" value="ECO:0007669"/>
    <property type="project" value="UniProtKB-UniRule"/>
</dbReference>
<dbReference type="InterPro" id="IPR027543">
    <property type="entry name" value="Lon_bac"/>
</dbReference>
<evidence type="ECO:0000256" key="16">
    <source>
        <dbReference type="RuleBase" id="RU000591"/>
    </source>
</evidence>
<evidence type="ECO:0000256" key="1">
    <source>
        <dbReference type="ARBA" id="ARBA00004127"/>
    </source>
</evidence>
<evidence type="ECO:0000256" key="3">
    <source>
        <dbReference type="ARBA" id="ARBA00022490"/>
    </source>
</evidence>
<comment type="function">
    <text evidence="11">ATP-dependent serine protease that mediates the selective degradation of mutant and abnormal proteins as well as certain short-lived regulatory proteins. Required for cellular homeostasis and for survival from DNA damage and developmental changes induced by stress. Degrades polypeptides processively to yield small peptide fragments that are 5 to 10 amino acids long. Binds to DNA in a double-stranded, site-specific manner.</text>
</comment>
<dbReference type="InterPro" id="IPR014721">
    <property type="entry name" value="Ribsml_uS5_D2-typ_fold_subgr"/>
</dbReference>
<dbReference type="GO" id="GO:0006515">
    <property type="term" value="P:protein quality control for misfolded or incompletely synthesized proteins"/>
    <property type="evidence" value="ECO:0007669"/>
    <property type="project" value="UniProtKB-UniRule"/>
</dbReference>
<feature type="active site" evidence="11 13">
    <location>
        <position position="727"/>
    </location>
</feature>
<dbReference type="InterPro" id="IPR004815">
    <property type="entry name" value="Lon_bac/euk-typ"/>
</dbReference>
<keyword evidence="5 11" id="KW-0547">Nucleotide-binding</keyword>
<evidence type="ECO:0000256" key="4">
    <source>
        <dbReference type="ARBA" id="ARBA00022670"/>
    </source>
</evidence>
<evidence type="ECO:0000256" key="8">
    <source>
        <dbReference type="ARBA" id="ARBA00022840"/>
    </source>
</evidence>
<evidence type="ECO:0000313" key="19">
    <source>
        <dbReference type="EMBL" id="CVK31266.1"/>
    </source>
</evidence>
<comment type="subunit">
    <text evidence="11 12">Homohexamer. Organized in a ring with a central cavity.</text>
</comment>
<comment type="induction">
    <text evidence="11">By heat shock.</text>
</comment>
<dbReference type="EC" id="3.4.21.53" evidence="11 12"/>
<dbReference type="InterPro" id="IPR008269">
    <property type="entry name" value="Lon_proteolytic"/>
</dbReference>
<evidence type="ECO:0000256" key="14">
    <source>
        <dbReference type="PIRSR" id="PIRSR001174-2"/>
    </source>
</evidence>
<dbReference type="SUPFAM" id="SSF88697">
    <property type="entry name" value="PUA domain-like"/>
    <property type="match status" value="1"/>
</dbReference>
<dbReference type="Gene3D" id="3.30.230.10">
    <property type="match status" value="1"/>
</dbReference>
<dbReference type="Pfam" id="PF02190">
    <property type="entry name" value="LON_substr_bdg"/>
    <property type="match status" value="1"/>
</dbReference>
<dbReference type="Proteomes" id="UP000069850">
    <property type="component" value="Chromosome 1"/>
</dbReference>
<dbReference type="EMBL" id="LT158599">
    <property type="protein sequence ID" value="CVK31266.1"/>
    <property type="molecule type" value="Genomic_DNA"/>
</dbReference>
<keyword evidence="6 11" id="KW-0378">Hydrolase</keyword>
<protein>
    <recommendedName>
        <fullName evidence="11 12">Lon protease</fullName>
        <ecNumber evidence="11 12">3.4.21.53</ecNumber>
    </recommendedName>
    <alternativeName>
        <fullName evidence="11">ATP-dependent protease La</fullName>
    </alternativeName>
</protein>
<organism evidence="19 20">
    <name type="scientific">Methanoculleus bourgensis</name>
    <dbReference type="NCBI Taxonomy" id="83986"/>
    <lineage>
        <taxon>Archaea</taxon>
        <taxon>Methanobacteriati</taxon>
        <taxon>Methanobacteriota</taxon>
        <taxon>Stenosarchaea group</taxon>
        <taxon>Methanomicrobia</taxon>
        <taxon>Methanomicrobiales</taxon>
        <taxon>Methanomicrobiaceae</taxon>
        <taxon>Methanoculleus</taxon>
    </lineage>
</organism>
<dbReference type="GO" id="GO:0012505">
    <property type="term" value="C:endomembrane system"/>
    <property type="evidence" value="ECO:0007669"/>
    <property type="project" value="UniProtKB-SubCell"/>
</dbReference>
<dbReference type="SMART" id="SM00464">
    <property type="entry name" value="LON"/>
    <property type="match status" value="1"/>
</dbReference>
<keyword evidence="7 11" id="KW-0720">Serine protease</keyword>
<evidence type="ECO:0000256" key="15">
    <source>
        <dbReference type="PROSITE-ProRule" id="PRU01122"/>
    </source>
</evidence>
<dbReference type="GO" id="GO:0004252">
    <property type="term" value="F:serine-type endopeptidase activity"/>
    <property type="evidence" value="ECO:0007669"/>
    <property type="project" value="UniProtKB-UniRule"/>
</dbReference>
<dbReference type="AlphaFoldDB" id="A0A0X3BGJ2"/>
<sequence>MIGVTMHSPQPDTSETVVIPLFETVIYPETRTKLQVETAVGEALIAAMKNDRSVSAVGLTVKSGGEPSENPAGALYTTGTLLEIAHIQPADDGYLVFAHATCRVKAVTLSEKGGLFYAVYEPLPDVPDLDEDARAEMLAGVKAAVHELSGNFQGSEQFTRSVDKMASVDQIMGFVLPFLPVGVGEKQPLLETVSVRERYTAFLRLLVNVNESINLRIEVARKASEKVGKANREAMLREQLRVIQEELNGGEGSSGEEGYRERIERSTMPDEVRKKAFAELKKLEMGGSQHHESQGIRNYLDLLLDLPWTVEEKKEIDIEEARRVLESNHNGLEKVKERIIQHLAVMKLKEEKQGSILLLAGPPGTGKTSLGKSIADALGRKYVRISLGGVRDEAEIRGHRRTYVGSLPGRIIQGMKKAGTKNPVFILDEVDKLAVSHLGDPASALLEVLDPEQNSTFSDHYLEVPYDLSDVLFIATANSLATIPAPLLDRMELIEISGYTKNEKFAIAKDHLLPETLEEHGLDADTLKVEDDALVTIIERYTREAGVRALKKQLARIARFVSTKIVLGTADLPYTVTAEMLPEILGKEMVRQDVARKENPPGVVTGLAWTPVGGDILFVEGTFMPGKGRLTLTGQLGDVMKESAQISLSLIRSRLPLTASGFDFFASDIHIHVPSGATPKDGPSAGVTLFTTLASLVTGRAVDPTIAMTGEVTLSGAVLPVGGIKEKVLAAHRAGIRKVILPRENERDLADVPEDVRRELTFVTVDTVDDVLREALGVALHGPVVPYSERRCVPAHDL</sequence>
<keyword evidence="9 11" id="KW-0346">Stress response</keyword>
<dbReference type="FunFam" id="3.40.50.300:FF:000021">
    <property type="entry name" value="Lon protease homolog"/>
    <property type="match status" value="1"/>
</dbReference>
<dbReference type="InterPro" id="IPR027417">
    <property type="entry name" value="P-loop_NTPase"/>
</dbReference>
<dbReference type="PANTHER" id="PTHR10046">
    <property type="entry name" value="ATP DEPENDENT LON PROTEASE FAMILY MEMBER"/>
    <property type="match status" value="1"/>
</dbReference>
<evidence type="ECO:0000313" key="20">
    <source>
        <dbReference type="Proteomes" id="UP000069850"/>
    </source>
</evidence>
<evidence type="ECO:0000256" key="2">
    <source>
        <dbReference type="ARBA" id="ARBA00004496"/>
    </source>
</evidence>
<evidence type="ECO:0000256" key="11">
    <source>
        <dbReference type="HAMAP-Rule" id="MF_01973"/>
    </source>
</evidence>
<comment type="similarity">
    <text evidence="11 12 15 16">Belongs to the peptidase S16 family.</text>
</comment>
<keyword evidence="8 11" id="KW-0067">ATP-binding</keyword>
<accession>A0A0X3BGJ2</accession>
<evidence type="ECO:0000259" key="17">
    <source>
        <dbReference type="PROSITE" id="PS51786"/>
    </source>
</evidence>
<keyword evidence="4 11" id="KW-0645">Protease</keyword>
<dbReference type="Pfam" id="PF05362">
    <property type="entry name" value="Lon_C"/>
    <property type="match status" value="1"/>
</dbReference>
<evidence type="ECO:0000256" key="12">
    <source>
        <dbReference type="PIRNR" id="PIRNR001174"/>
    </source>
</evidence>
<dbReference type="GO" id="GO:0004176">
    <property type="term" value="F:ATP-dependent peptidase activity"/>
    <property type="evidence" value="ECO:0007669"/>
    <property type="project" value="UniProtKB-UniRule"/>
</dbReference>
<dbReference type="PROSITE" id="PS51786">
    <property type="entry name" value="LON_PROTEOLYTIC"/>
    <property type="match status" value="1"/>
</dbReference>
<dbReference type="InterPro" id="IPR046336">
    <property type="entry name" value="Lon_prtase_N_sf"/>
</dbReference>
<dbReference type="SUPFAM" id="SSF52540">
    <property type="entry name" value="P-loop containing nucleoside triphosphate hydrolases"/>
    <property type="match status" value="1"/>
</dbReference>
<dbReference type="InterPro" id="IPR054594">
    <property type="entry name" value="Lon_lid"/>
</dbReference>